<accession>A0A1B6ML77</accession>
<reference evidence="1" key="1">
    <citation type="submission" date="2015-11" db="EMBL/GenBank/DDBJ databases">
        <title>De novo transcriptome assembly of four potential Pierce s Disease insect vectors from Arizona vineyards.</title>
        <authorList>
            <person name="Tassone E.E."/>
        </authorList>
    </citation>
    <scope>NUCLEOTIDE SEQUENCE</scope>
</reference>
<dbReference type="PANTHER" id="PTHR15827:SF2">
    <property type="entry name" value="CYCLIN-DEPENDENT KINASE 2-INTERACTING PROTEIN"/>
    <property type="match status" value="1"/>
</dbReference>
<name>A0A1B6ML77_9HEMI</name>
<dbReference type="AlphaFoldDB" id="A0A1B6ML77"/>
<dbReference type="PRINTS" id="PR02040">
    <property type="entry name" value="CDK2IP"/>
</dbReference>
<gene>
    <name evidence="1" type="ORF">g.1366</name>
</gene>
<evidence type="ECO:0008006" key="2">
    <source>
        <dbReference type="Google" id="ProtNLM"/>
    </source>
</evidence>
<dbReference type="InterPro" id="IPR023250">
    <property type="entry name" value="Cyclin-dep_Kinase_2_interact"/>
</dbReference>
<dbReference type="PANTHER" id="PTHR15827">
    <property type="entry name" value="CYCLIN-DEPENDENT KINASE 2-INTERACTING PROTEIN"/>
    <property type="match status" value="1"/>
</dbReference>
<proteinExistence type="predicted"/>
<evidence type="ECO:0000313" key="1">
    <source>
        <dbReference type="EMBL" id="JAT36737.1"/>
    </source>
</evidence>
<dbReference type="EMBL" id="GEBQ01003240">
    <property type="protein sequence ID" value="JAT36737.1"/>
    <property type="molecule type" value="Transcribed_RNA"/>
</dbReference>
<sequence>MSLIESGHLQTPTSAKMEEKVFSPILVRESPVNKTPQRGNLTGNPRKIRDSAADFYNLIQEWNSYHIKGSEILMKIHLLKSRSMKEDGNDQPKPTYPEGLQELCNDLHDICTLMSKVVERMMTTKAEVCGVVKLETLRSSCDSPMFLTWPADRFDETWSLITKAYETELALKVYIKENVAHTTTEANLMFFLASWAHQPYVETRVDVATEALLKETGHR</sequence>
<protein>
    <recommendedName>
        <fullName evidence="2">Cyclin-dependent kinase 2-interacting protein</fullName>
    </recommendedName>
</protein>
<organism evidence="1">
    <name type="scientific">Graphocephala atropunctata</name>
    <dbReference type="NCBI Taxonomy" id="36148"/>
    <lineage>
        <taxon>Eukaryota</taxon>
        <taxon>Metazoa</taxon>
        <taxon>Ecdysozoa</taxon>
        <taxon>Arthropoda</taxon>
        <taxon>Hexapoda</taxon>
        <taxon>Insecta</taxon>
        <taxon>Pterygota</taxon>
        <taxon>Neoptera</taxon>
        <taxon>Paraneoptera</taxon>
        <taxon>Hemiptera</taxon>
        <taxon>Auchenorrhyncha</taxon>
        <taxon>Membracoidea</taxon>
        <taxon>Cicadellidae</taxon>
        <taxon>Cicadellinae</taxon>
        <taxon>Cicadellini</taxon>
        <taxon>Graphocephala</taxon>
    </lineage>
</organism>